<dbReference type="PRINTS" id="PR00502">
    <property type="entry name" value="NUDIXFAMILY"/>
</dbReference>
<keyword evidence="7" id="KW-1185">Reference proteome</keyword>
<reference evidence="6 7" key="1">
    <citation type="submission" date="2021-05" db="EMBL/GenBank/DDBJ databases">
        <title>The draft genome of Geobacter chapellei DSM 13688.</title>
        <authorList>
            <person name="Xu Z."/>
            <person name="Masuda Y."/>
            <person name="Itoh H."/>
            <person name="Senoo K."/>
        </authorList>
    </citation>
    <scope>NUCLEOTIDE SEQUENCE [LARGE SCALE GENOMIC DNA]</scope>
    <source>
        <strain evidence="6 7">DSM 13688</strain>
    </source>
</reference>
<feature type="domain" description="Nudix hydrolase" evidence="5">
    <location>
        <begin position="6"/>
        <end position="128"/>
    </location>
</feature>
<keyword evidence="2 4" id="KW-0378">Hydrolase</keyword>
<dbReference type="RefSeq" id="WP_214296762.1">
    <property type="nucleotide sequence ID" value="NZ_JAHDYS010000003.1"/>
</dbReference>
<evidence type="ECO:0000256" key="4">
    <source>
        <dbReference type="RuleBase" id="RU003476"/>
    </source>
</evidence>
<dbReference type="Gene3D" id="3.90.79.10">
    <property type="entry name" value="Nucleoside Triphosphate Pyrophosphohydrolase"/>
    <property type="match status" value="1"/>
</dbReference>
<organism evidence="6 7">
    <name type="scientific">Pelotalea chapellei</name>
    <dbReference type="NCBI Taxonomy" id="44671"/>
    <lineage>
        <taxon>Bacteria</taxon>
        <taxon>Pseudomonadati</taxon>
        <taxon>Thermodesulfobacteriota</taxon>
        <taxon>Desulfuromonadia</taxon>
        <taxon>Geobacterales</taxon>
        <taxon>Geobacteraceae</taxon>
        <taxon>Pelotalea</taxon>
    </lineage>
</organism>
<dbReference type="GO" id="GO:0016787">
    <property type="term" value="F:hydrolase activity"/>
    <property type="evidence" value="ECO:0007669"/>
    <property type="project" value="UniProtKB-KW"/>
</dbReference>
<dbReference type="PROSITE" id="PS51462">
    <property type="entry name" value="NUDIX"/>
    <property type="match status" value="1"/>
</dbReference>
<dbReference type="InterPro" id="IPR015797">
    <property type="entry name" value="NUDIX_hydrolase-like_dom_sf"/>
</dbReference>
<proteinExistence type="inferred from homology"/>
<accession>A0ABS5U5W6</accession>
<evidence type="ECO:0000313" key="7">
    <source>
        <dbReference type="Proteomes" id="UP000784128"/>
    </source>
</evidence>
<gene>
    <name evidence="6" type="ORF">KJB30_04625</name>
</gene>
<evidence type="ECO:0000256" key="3">
    <source>
        <dbReference type="ARBA" id="ARBA00022842"/>
    </source>
</evidence>
<name>A0ABS5U5W6_9BACT</name>
<sequence length="155" mass="17222">MSGTNPMHCVVVGGLIRNSEDKVLLIKHHKRGWEIPQGRLEEGETLIDALHREVLEEAGVEIEAGSLAAVWSMITPPSALVFTFLGTYKSGDLTPCEGDSTEACWASESDALEMVTGTVMRERLRALLDYDGTLMYRAYTIKPYQLQLEQNFCSI</sequence>
<dbReference type="InterPro" id="IPR000086">
    <property type="entry name" value="NUDIX_hydrolase_dom"/>
</dbReference>
<protein>
    <submittedName>
        <fullName evidence="6">NUDIX hydrolase</fullName>
    </submittedName>
</protein>
<dbReference type="PANTHER" id="PTHR43046:SF12">
    <property type="entry name" value="GDP-MANNOSE MANNOSYL HYDROLASE"/>
    <property type="match status" value="1"/>
</dbReference>
<dbReference type="Pfam" id="PF00293">
    <property type="entry name" value="NUDIX"/>
    <property type="match status" value="1"/>
</dbReference>
<evidence type="ECO:0000313" key="6">
    <source>
        <dbReference type="EMBL" id="MBT1071056.1"/>
    </source>
</evidence>
<dbReference type="Proteomes" id="UP000784128">
    <property type="component" value="Unassembled WGS sequence"/>
</dbReference>
<dbReference type="InterPro" id="IPR020084">
    <property type="entry name" value="NUDIX_hydrolase_CS"/>
</dbReference>
<dbReference type="PROSITE" id="PS00893">
    <property type="entry name" value="NUDIX_BOX"/>
    <property type="match status" value="1"/>
</dbReference>
<dbReference type="EMBL" id="JAHDYS010000003">
    <property type="protein sequence ID" value="MBT1071056.1"/>
    <property type="molecule type" value="Genomic_DNA"/>
</dbReference>
<dbReference type="InterPro" id="IPR020476">
    <property type="entry name" value="Nudix_hydrolase"/>
</dbReference>
<comment type="similarity">
    <text evidence="4">Belongs to the Nudix hydrolase family.</text>
</comment>
<dbReference type="PANTHER" id="PTHR43046">
    <property type="entry name" value="GDP-MANNOSE MANNOSYL HYDROLASE"/>
    <property type="match status" value="1"/>
</dbReference>
<dbReference type="SUPFAM" id="SSF55811">
    <property type="entry name" value="Nudix"/>
    <property type="match status" value="1"/>
</dbReference>
<dbReference type="CDD" id="cd02883">
    <property type="entry name" value="NUDIX_Hydrolase"/>
    <property type="match status" value="1"/>
</dbReference>
<evidence type="ECO:0000259" key="5">
    <source>
        <dbReference type="PROSITE" id="PS51462"/>
    </source>
</evidence>
<comment type="caution">
    <text evidence="6">The sequence shown here is derived from an EMBL/GenBank/DDBJ whole genome shotgun (WGS) entry which is preliminary data.</text>
</comment>
<evidence type="ECO:0000256" key="1">
    <source>
        <dbReference type="ARBA" id="ARBA00001946"/>
    </source>
</evidence>
<evidence type="ECO:0000256" key="2">
    <source>
        <dbReference type="ARBA" id="ARBA00022801"/>
    </source>
</evidence>
<comment type="cofactor">
    <cofactor evidence="1">
        <name>Mg(2+)</name>
        <dbReference type="ChEBI" id="CHEBI:18420"/>
    </cofactor>
</comment>
<keyword evidence="3" id="KW-0460">Magnesium</keyword>